<dbReference type="InterPro" id="IPR008271">
    <property type="entry name" value="Ser/Thr_kinase_AS"/>
</dbReference>
<dbReference type="SMART" id="SM00220">
    <property type="entry name" value="S_TKc"/>
    <property type="match status" value="1"/>
</dbReference>
<keyword evidence="6" id="KW-0067">ATP-binding</keyword>
<keyword evidence="5 10" id="KW-0418">Kinase</keyword>
<dbReference type="InterPro" id="IPR011009">
    <property type="entry name" value="Kinase-like_dom_sf"/>
</dbReference>
<comment type="caution">
    <text evidence="10">The sequence shown here is derived from an EMBL/GenBank/DDBJ whole genome shotgun (WGS) entry which is preliminary data.</text>
</comment>
<dbReference type="FunFam" id="1.10.510.10:FF:001023">
    <property type="entry name" value="Os07g0541700 protein"/>
    <property type="match status" value="1"/>
</dbReference>
<sequence>MAFLKCLKFKIRRKRIHDGVVVLSDGTKTDPCNKFVQDSIVRRFSWDEIQVLTMKCSSSRMIGYGGFSSVYLARFLDSSLGAVKIQCSSERLNQVYKQELNILLSICHPNIVKLKGYCDERDEGVLVFDYMCNGTLDENLRGSRKNSVTLSWKKRMVIAYQLALAIEYLHEKCSLQIVHGDIKASNILLDEDYNCKLCDFGSAKMGFSSLVLPPSSMKHNRMIVGSQGYLDPHYLKTGLASKKQDIYSFGVILLELITGKEAFCAETRQKLTIISDPMLTDTTKVEELMDPRFENDHTFDLEEAKVMTSVSSMCLRRSPSIRLSAAEIITTMKDQVSSISHPFEKSTGSANA</sequence>
<dbReference type="InterPro" id="IPR000719">
    <property type="entry name" value="Prot_kinase_dom"/>
</dbReference>
<evidence type="ECO:0000256" key="1">
    <source>
        <dbReference type="ARBA" id="ARBA00012513"/>
    </source>
</evidence>
<evidence type="ECO:0000256" key="3">
    <source>
        <dbReference type="ARBA" id="ARBA00022679"/>
    </source>
</evidence>
<dbReference type="Gene3D" id="3.30.200.20">
    <property type="entry name" value="Phosphorylase Kinase, domain 1"/>
    <property type="match status" value="1"/>
</dbReference>
<evidence type="ECO:0000256" key="8">
    <source>
        <dbReference type="ARBA" id="ARBA00048679"/>
    </source>
</evidence>
<feature type="domain" description="Protein kinase" evidence="9">
    <location>
        <begin position="56"/>
        <end position="344"/>
    </location>
</feature>
<dbReference type="Pfam" id="PF00069">
    <property type="entry name" value="Pkinase"/>
    <property type="match status" value="1"/>
</dbReference>
<dbReference type="PROSITE" id="PS50011">
    <property type="entry name" value="PROTEIN_KINASE_DOM"/>
    <property type="match status" value="1"/>
</dbReference>
<dbReference type="PANTHER" id="PTHR27001">
    <property type="entry name" value="OS01G0253100 PROTEIN"/>
    <property type="match status" value="1"/>
</dbReference>
<evidence type="ECO:0000259" key="9">
    <source>
        <dbReference type="PROSITE" id="PS50011"/>
    </source>
</evidence>
<keyword evidence="2" id="KW-0723">Serine/threonine-protein kinase</keyword>
<accession>A0AAD8I3R7</accession>
<evidence type="ECO:0000256" key="2">
    <source>
        <dbReference type="ARBA" id="ARBA00022527"/>
    </source>
</evidence>
<dbReference type="PANTHER" id="PTHR27001:SF585">
    <property type="entry name" value="OS02G0648100 PROTEIN"/>
    <property type="match status" value="1"/>
</dbReference>
<dbReference type="SUPFAM" id="SSF56112">
    <property type="entry name" value="Protein kinase-like (PK-like)"/>
    <property type="match status" value="1"/>
</dbReference>
<evidence type="ECO:0000313" key="11">
    <source>
        <dbReference type="Proteomes" id="UP001237642"/>
    </source>
</evidence>
<dbReference type="AlphaFoldDB" id="A0AAD8I3R7"/>
<evidence type="ECO:0000256" key="5">
    <source>
        <dbReference type="ARBA" id="ARBA00022777"/>
    </source>
</evidence>
<protein>
    <recommendedName>
        <fullName evidence="1">non-specific serine/threonine protein kinase</fullName>
        <ecNumber evidence="1">2.7.11.1</ecNumber>
    </recommendedName>
</protein>
<organism evidence="10 11">
    <name type="scientific">Heracleum sosnowskyi</name>
    <dbReference type="NCBI Taxonomy" id="360622"/>
    <lineage>
        <taxon>Eukaryota</taxon>
        <taxon>Viridiplantae</taxon>
        <taxon>Streptophyta</taxon>
        <taxon>Embryophyta</taxon>
        <taxon>Tracheophyta</taxon>
        <taxon>Spermatophyta</taxon>
        <taxon>Magnoliopsida</taxon>
        <taxon>eudicotyledons</taxon>
        <taxon>Gunneridae</taxon>
        <taxon>Pentapetalae</taxon>
        <taxon>asterids</taxon>
        <taxon>campanulids</taxon>
        <taxon>Apiales</taxon>
        <taxon>Apiaceae</taxon>
        <taxon>Apioideae</taxon>
        <taxon>apioid superclade</taxon>
        <taxon>Tordylieae</taxon>
        <taxon>Tordyliinae</taxon>
        <taxon>Heracleum</taxon>
    </lineage>
</organism>
<reference evidence="10" key="2">
    <citation type="submission" date="2023-05" db="EMBL/GenBank/DDBJ databases">
        <authorList>
            <person name="Schelkunov M.I."/>
        </authorList>
    </citation>
    <scope>NUCLEOTIDE SEQUENCE</scope>
    <source>
        <strain evidence="10">Hsosn_3</strain>
        <tissue evidence="10">Leaf</tissue>
    </source>
</reference>
<dbReference type="EMBL" id="JAUIZM010000007">
    <property type="protein sequence ID" value="KAK1377020.1"/>
    <property type="molecule type" value="Genomic_DNA"/>
</dbReference>
<dbReference type="Gene3D" id="1.10.510.10">
    <property type="entry name" value="Transferase(Phosphotransferase) domain 1"/>
    <property type="match status" value="1"/>
</dbReference>
<proteinExistence type="predicted"/>
<gene>
    <name evidence="10" type="ORF">POM88_033213</name>
</gene>
<dbReference type="GO" id="GO:0005886">
    <property type="term" value="C:plasma membrane"/>
    <property type="evidence" value="ECO:0007669"/>
    <property type="project" value="TreeGrafter"/>
</dbReference>
<keyword evidence="3" id="KW-0808">Transferase</keyword>
<dbReference type="PROSITE" id="PS00108">
    <property type="entry name" value="PROTEIN_KINASE_ST"/>
    <property type="match status" value="1"/>
</dbReference>
<dbReference type="GO" id="GO:0005524">
    <property type="term" value="F:ATP binding"/>
    <property type="evidence" value="ECO:0007669"/>
    <property type="project" value="UniProtKB-KW"/>
</dbReference>
<dbReference type="GO" id="GO:0004674">
    <property type="term" value="F:protein serine/threonine kinase activity"/>
    <property type="evidence" value="ECO:0007669"/>
    <property type="project" value="UniProtKB-KW"/>
</dbReference>
<dbReference type="Proteomes" id="UP001237642">
    <property type="component" value="Unassembled WGS sequence"/>
</dbReference>
<comment type="catalytic activity">
    <reaction evidence="7">
        <text>L-threonyl-[protein] + ATP = O-phospho-L-threonyl-[protein] + ADP + H(+)</text>
        <dbReference type="Rhea" id="RHEA:46608"/>
        <dbReference type="Rhea" id="RHEA-COMP:11060"/>
        <dbReference type="Rhea" id="RHEA-COMP:11605"/>
        <dbReference type="ChEBI" id="CHEBI:15378"/>
        <dbReference type="ChEBI" id="CHEBI:30013"/>
        <dbReference type="ChEBI" id="CHEBI:30616"/>
        <dbReference type="ChEBI" id="CHEBI:61977"/>
        <dbReference type="ChEBI" id="CHEBI:456216"/>
        <dbReference type="EC" id="2.7.11.1"/>
    </reaction>
</comment>
<keyword evidence="4" id="KW-0547">Nucleotide-binding</keyword>
<name>A0AAD8I3R7_9APIA</name>
<evidence type="ECO:0000256" key="7">
    <source>
        <dbReference type="ARBA" id="ARBA00047899"/>
    </source>
</evidence>
<dbReference type="EC" id="2.7.11.1" evidence="1"/>
<evidence type="ECO:0000256" key="4">
    <source>
        <dbReference type="ARBA" id="ARBA00022741"/>
    </source>
</evidence>
<reference evidence="10" key="1">
    <citation type="submission" date="2023-02" db="EMBL/GenBank/DDBJ databases">
        <title>Genome of toxic invasive species Heracleum sosnowskyi carries increased number of genes despite the absence of recent whole-genome duplications.</title>
        <authorList>
            <person name="Schelkunov M."/>
            <person name="Shtratnikova V."/>
            <person name="Makarenko M."/>
            <person name="Klepikova A."/>
            <person name="Omelchenko D."/>
            <person name="Novikova G."/>
            <person name="Obukhova E."/>
            <person name="Bogdanov V."/>
            <person name="Penin A."/>
            <person name="Logacheva M."/>
        </authorList>
    </citation>
    <scope>NUCLEOTIDE SEQUENCE</scope>
    <source>
        <strain evidence="10">Hsosn_3</strain>
        <tissue evidence="10">Leaf</tissue>
    </source>
</reference>
<evidence type="ECO:0000313" key="10">
    <source>
        <dbReference type="EMBL" id="KAK1377020.1"/>
    </source>
</evidence>
<comment type="catalytic activity">
    <reaction evidence="8">
        <text>L-seryl-[protein] + ATP = O-phospho-L-seryl-[protein] + ADP + H(+)</text>
        <dbReference type="Rhea" id="RHEA:17989"/>
        <dbReference type="Rhea" id="RHEA-COMP:9863"/>
        <dbReference type="Rhea" id="RHEA-COMP:11604"/>
        <dbReference type="ChEBI" id="CHEBI:15378"/>
        <dbReference type="ChEBI" id="CHEBI:29999"/>
        <dbReference type="ChEBI" id="CHEBI:30616"/>
        <dbReference type="ChEBI" id="CHEBI:83421"/>
        <dbReference type="ChEBI" id="CHEBI:456216"/>
        <dbReference type="EC" id="2.7.11.1"/>
    </reaction>
</comment>
<evidence type="ECO:0000256" key="6">
    <source>
        <dbReference type="ARBA" id="ARBA00022840"/>
    </source>
</evidence>
<keyword evidence="11" id="KW-1185">Reference proteome</keyword>